<dbReference type="RefSeq" id="WP_227228227.1">
    <property type="nucleotide sequence ID" value="NZ_JAJCVJ010000001.1"/>
</dbReference>
<keyword evidence="2" id="KW-1185">Reference proteome</keyword>
<reference evidence="1 2" key="1">
    <citation type="journal article" date="2019" name="Int. J. Syst. Evol. Microbiol.">
        <title>The Global Catalogue of Microorganisms (GCM) 10K type strain sequencing project: providing services to taxonomists for standard genome sequencing and annotation.</title>
        <authorList>
            <consortium name="The Broad Institute Genomics Platform"/>
            <consortium name="The Broad Institute Genome Sequencing Center for Infectious Disease"/>
            <person name="Wu L."/>
            <person name="Ma J."/>
        </authorList>
    </citation>
    <scope>NUCLEOTIDE SEQUENCE [LARGE SCALE GENOMIC DNA]</scope>
    <source>
        <strain evidence="1 2">CGMCC 1.12237</strain>
    </source>
</reference>
<proteinExistence type="predicted"/>
<name>A0ABD5R8R1_9EURY</name>
<dbReference type="EMBL" id="JBHSKX010000001">
    <property type="protein sequence ID" value="MFC5366426.1"/>
    <property type="molecule type" value="Genomic_DNA"/>
</dbReference>
<organism evidence="1 2">
    <name type="scientific">Salinirubrum litoreum</name>
    <dbReference type="NCBI Taxonomy" id="1126234"/>
    <lineage>
        <taxon>Archaea</taxon>
        <taxon>Methanobacteriati</taxon>
        <taxon>Methanobacteriota</taxon>
        <taxon>Stenosarchaea group</taxon>
        <taxon>Halobacteria</taxon>
        <taxon>Halobacteriales</taxon>
        <taxon>Haloferacaceae</taxon>
        <taxon>Salinirubrum</taxon>
    </lineage>
</organism>
<dbReference type="AlphaFoldDB" id="A0ABD5R8R1"/>
<comment type="caution">
    <text evidence="1">The sequence shown here is derived from an EMBL/GenBank/DDBJ whole genome shotgun (WGS) entry which is preliminary data.</text>
</comment>
<sequence>MITNREIKSEALLDEALTEIVQSARENEISDQRLAETLFDTAEAVANGEFEASERAQSEE</sequence>
<gene>
    <name evidence="1" type="ORF">ACFPJ5_05700</name>
</gene>
<dbReference type="Proteomes" id="UP001596201">
    <property type="component" value="Unassembled WGS sequence"/>
</dbReference>
<protein>
    <submittedName>
        <fullName evidence="1">Uncharacterized protein</fullName>
    </submittedName>
</protein>
<evidence type="ECO:0000313" key="2">
    <source>
        <dbReference type="Proteomes" id="UP001596201"/>
    </source>
</evidence>
<evidence type="ECO:0000313" key="1">
    <source>
        <dbReference type="EMBL" id="MFC5366426.1"/>
    </source>
</evidence>
<accession>A0ABD5R8R1</accession>